<name>A0A6J2W2F9_CHACN</name>
<evidence type="ECO:0000256" key="5">
    <source>
        <dbReference type="ARBA" id="ARBA00022723"/>
    </source>
</evidence>
<dbReference type="GO" id="GO:0042167">
    <property type="term" value="P:heme catabolic process"/>
    <property type="evidence" value="ECO:0007669"/>
    <property type="project" value="TreeGrafter"/>
</dbReference>
<evidence type="ECO:0000256" key="2">
    <source>
        <dbReference type="ARBA" id="ARBA00006134"/>
    </source>
</evidence>
<dbReference type="GO" id="GO:0005783">
    <property type="term" value="C:endoplasmic reticulum"/>
    <property type="evidence" value="ECO:0007669"/>
    <property type="project" value="UniProtKB-SubCell"/>
</dbReference>
<comment type="subcellular location">
    <subcellularLocation>
        <location evidence="1">Endoplasmic reticulum</location>
    </subcellularLocation>
</comment>
<dbReference type="RefSeq" id="XP_030638437.1">
    <property type="nucleotide sequence ID" value="XM_030782577.1"/>
</dbReference>
<dbReference type="Proteomes" id="UP000504632">
    <property type="component" value="Chromosome 8"/>
</dbReference>
<evidence type="ECO:0000256" key="3">
    <source>
        <dbReference type="ARBA" id="ARBA00012360"/>
    </source>
</evidence>
<dbReference type="EC" id="1.14.14.18" evidence="3"/>
<keyword evidence="9" id="KW-0472">Membrane</keyword>
<sequence>MDPHSSMQTQTENVLITDSDLSEQIKSVTKDSHVRAENTELMLSYQRGQVSLEQYKLLLCSLYKIYEALEEALDSNASHASVAPIYFPQELARLESIQKDLEHFYGQDWHEKIVVPAATLRYAQRLREVGSEHPEYLVAHAYTRYLGDLSGGQVLGRITQKSLGLKDGKGLSFFSFPSVTSANRFKQLYRSRMNSIELSEKEREGVLNEAVTAFEFNIEVFDELQTMLRVTDKEGELRHRHIPHKQKPMKNEGMMDETLQISKSIMSPTPLLRMLLGVFVALAVGMGIYAF</sequence>
<dbReference type="Gene3D" id="1.20.910.10">
    <property type="entry name" value="Heme oxygenase-like"/>
    <property type="match status" value="1"/>
</dbReference>
<evidence type="ECO:0000256" key="8">
    <source>
        <dbReference type="ARBA" id="ARBA00023004"/>
    </source>
</evidence>
<keyword evidence="7" id="KW-0560">Oxidoreductase</keyword>
<dbReference type="OrthoDB" id="652091at2759"/>
<dbReference type="CDD" id="cd19165">
    <property type="entry name" value="HemeO"/>
    <property type="match status" value="1"/>
</dbReference>
<evidence type="ECO:0000256" key="7">
    <source>
        <dbReference type="ARBA" id="ARBA00023002"/>
    </source>
</evidence>
<protein>
    <recommendedName>
        <fullName evidence="3">heme oxygenase (biliverdin-producing)</fullName>
        <ecNumber evidence="3">1.14.14.18</ecNumber>
    </recommendedName>
</protein>
<keyword evidence="10" id="KW-1185">Reference proteome</keyword>
<dbReference type="InterPro" id="IPR016053">
    <property type="entry name" value="Haem_Oase-like"/>
</dbReference>
<keyword evidence="6" id="KW-0256">Endoplasmic reticulum</keyword>
<evidence type="ECO:0000313" key="11">
    <source>
        <dbReference type="RefSeq" id="XP_030638437.1"/>
    </source>
</evidence>
<keyword evidence="4" id="KW-0349">Heme</keyword>
<gene>
    <name evidence="11" type="primary">hmox1b</name>
</gene>
<evidence type="ECO:0000256" key="9">
    <source>
        <dbReference type="SAM" id="Phobius"/>
    </source>
</evidence>
<reference evidence="11" key="1">
    <citation type="submission" date="2025-08" db="UniProtKB">
        <authorList>
            <consortium name="RefSeq"/>
        </authorList>
    </citation>
    <scope>IDENTIFICATION</scope>
</reference>
<dbReference type="PRINTS" id="PR00088">
    <property type="entry name" value="HAEMOXYGNASE"/>
</dbReference>
<accession>A0A6J2W2F9</accession>
<evidence type="ECO:0000256" key="4">
    <source>
        <dbReference type="ARBA" id="ARBA00022617"/>
    </source>
</evidence>
<dbReference type="GO" id="GO:0006788">
    <property type="term" value="P:heme oxidation"/>
    <property type="evidence" value="ECO:0007669"/>
    <property type="project" value="InterPro"/>
</dbReference>
<dbReference type="GeneID" id="115819038"/>
<dbReference type="InParanoid" id="A0A6J2W2F9"/>
<dbReference type="GO" id="GO:0020037">
    <property type="term" value="F:heme binding"/>
    <property type="evidence" value="ECO:0007669"/>
    <property type="project" value="TreeGrafter"/>
</dbReference>
<keyword evidence="5" id="KW-0479">Metal-binding</keyword>
<organism evidence="10 11">
    <name type="scientific">Chanos chanos</name>
    <name type="common">Milkfish</name>
    <name type="synonym">Mugil chanos</name>
    <dbReference type="NCBI Taxonomy" id="29144"/>
    <lineage>
        <taxon>Eukaryota</taxon>
        <taxon>Metazoa</taxon>
        <taxon>Chordata</taxon>
        <taxon>Craniata</taxon>
        <taxon>Vertebrata</taxon>
        <taxon>Euteleostomi</taxon>
        <taxon>Actinopterygii</taxon>
        <taxon>Neopterygii</taxon>
        <taxon>Teleostei</taxon>
        <taxon>Ostariophysi</taxon>
        <taxon>Gonorynchiformes</taxon>
        <taxon>Chanidae</taxon>
        <taxon>Chanos</taxon>
    </lineage>
</organism>
<evidence type="ECO:0000256" key="1">
    <source>
        <dbReference type="ARBA" id="ARBA00004240"/>
    </source>
</evidence>
<feature type="transmembrane region" description="Helical" evidence="9">
    <location>
        <begin position="271"/>
        <end position="290"/>
    </location>
</feature>
<dbReference type="PROSITE" id="PS00593">
    <property type="entry name" value="HEME_OXYGENASE"/>
    <property type="match status" value="1"/>
</dbReference>
<dbReference type="InterPro" id="IPR016084">
    <property type="entry name" value="Haem_Oase-like_multi-hlx"/>
</dbReference>
<comment type="similarity">
    <text evidence="2">Belongs to the heme oxygenase family.</text>
</comment>
<dbReference type="SUPFAM" id="SSF48613">
    <property type="entry name" value="Heme oxygenase-like"/>
    <property type="match status" value="1"/>
</dbReference>
<evidence type="ECO:0000256" key="6">
    <source>
        <dbReference type="ARBA" id="ARBA00022824"/>
    </source>
</evidence>
<proteinExistence type="inferred from homology"/>
<evidence type="ECO:0000313" key="10">
    <source>
        <dbReference type="Proteomes" id="UP000504632"/>
    </source>
</evidence>
<dbReference type="AlphaFoldDB" id="A0A6J2W2F9"/>
<dbReference type="InterPro" id="IPR018207">
    <property type="entry name" value="Haem_oxygenase_CS"/>
</dbReference>
<dbReference type="InterPro" id="IPR002051">
    <property type="entry name" value="Haem_Oase"/>
</dbReference>
<dbReference type="PANTHER" id="PTHR10720">
    <property type="entry name" value="HEME OXYGENASE"/>
    <property type="match status" value="1"/>
</dbReference>
<keyword evidence="9" id="KW-1133">Transmembrane helix</keyword>
<dbReference type="GO" id="GO:0006979">
    <property type="term" value="P:response to oxidative stress"/>
    <property type="evidence" value="ECO:0007669"/>
    <property type="project" value="TreeGrafter"/>
</dbReference>
<keyword evidence="9" id="KW-0812">Transmembrane</keyword>
<dbReference type="CTD" id="402970"/>
<dbReference type="GO" id="GO:0004392">
    <property type="term" value="F:heme oxygenase (decyclizing) activity"/>
    <property type="evidence" value="ECO:0007669"/>
    <property type="project" value="UniProtKB-EC"/>
</dbReference>
<dbReference type="FunFam" id="1.20.910.10:FF:000001">
    <property type="entry name" value="Heme oxygenase 1"/>
    <property type="match status" value="1"/>
</dbReference>
<keyword evidence="8" id="KW-0408">Iron</keyword>
<dbReference type="Pfam" id="PF01126">
    <property type="entry name" value="Heme_oxygenase"/>
    <property type="match status" value="1"/>
</dbReference>
<dbReference type="GO" id="GO:0046872">
    <property type="term" value="F:metal ion binding"/>
    <property type="evidence" value="ECO:0007669"/>
    <property type="project" value="UniProtKB-KW"/>
</dbReference>
<dbReference type="PANTHER" id="PTHR10720:SF1">
    <property type="entry name" value="HEME OXYGENASE 1"/>
    <property type="match status" value="1"/>
</dbReference>